<accession>A0A2R5GH49</accession>
<name>A0A2R5GH49_9STRA</name>
<reference evidence="2 3" key="1">
    <citation type="submission" date="2017-12" db="EMBL/GenBank/DDBJ databases">
        <title>Sequencing, de novo assembly and annotation of complete genome of a new Thraustochytrid species, strain FCC1311.</title>
        <authorList>
            <person name="Sedici K."/>
            <person name="Godart F."/>
            <person name="Aiese Cigliano R."/>
            <person name="Sanseverino W."/>
            <person name="Barakat M."/>
            <person name="Ortet P."/>
            <person name="Marechal E."/>
            <person name="Cagnac O."/>
            <person name="Amato A."/>
        </authorList>
    </citation>
    <scope>NUCLEOTIDE SEQUENCE [LARGE SCALE GENOMIC DNA]</scope>
</reference>
<feature type="compositionally biased region" description="Acidic residues" evidence="1">
    <location>
        <begin position="379"/>
        <end position="389"/>
    </location>
</feature>
<feature type="region of interest" description="Disordered" evidence="1">
    <location>
        <begin position="1"/>
        <end position="71"/>
    </location>
</feature>
<organism evidence="2 3">
    <name type="scientific">Hondaea fermentalgiana</name>
    <dbReference type="NCBI Taxonomy" id="2315210"/>
    <lineage>
        <taxon>Eukaryota</taxon>
        <taxon>Sar</taxon>
        <taxon>Stramenopiles</taxon>
        <taxon>Bigyra</taxon>
        <taxon>Labyrinthulomycetes</taxon>
        <taxon>Thraustochytrida</taxon>
        <taxon>Thraustochytriidae</taxon>
        <taxon>Hondaea</taxon>
    </lineage>
</organism>
<feature type="compositionally biased region" description="Basic and acidic residues" evidence="1">
    <location>
        <begin position="85"/>
        <end position="99"/>
    </location>
</feature>
<comment type="caution">
    <text evidence="2">The sequence shown here is derived from an EMBL/GenBank/DDBJ whole genome shotgun (WGS) entry which is preliminary data.</text>
</comment>
<feature type="region of interest" description="Disordered" evidence="1">
    <location>
        <begin position="85"/>
        <end position="110"/>
    </location>
</feature>
<keyword evidence="3" id="KW-1185">Reference proteome</keyword>
<feature type="region of interest" description="Disordered" evidence="1">
    <location>
        <begin position="370"/>
        <end position="393"/>
    </location>
</feature>
<evidence type="ECO:0000313" key="3">
    <source>
        <dbReference type="Proteomes" id="UP000241890"/>
    </source>
</evidence>
<sequence>MEEHARQLARGLQRAQQGTRAGRLSVPDARDQGRPFRDDHARGRYPGRSRDGDGDGDSNGDSNEDEAQDDEDLYALKRALESAKSRLKRTREGAARKDQQDEDLAEDKRRRINTQDLDKLRKMLAVSNTQSFLRTIQHADVRDTAGTFYRMEGLDRNVPIPVAPESESKLCLREMATTLADLTGVRLSRLSRVQLPDLRRTAWTILGEAAAATPSTNSDPASVLPAATASSSFKATFFVNEGEQRVSDLQLQVSDEVALEMAPALVYCQEKSCFRTFFSIFADYGRFHAERARLFASLIDNFPGACKATNQWTLADFAQPNLLEGVSEILRIRMRSQALAFLIWAPVFRPGNAGRSFETRAHLLRLLPQKGKTSQGNPELDDDVTSDEEASSRKNRFRVDPDFEVLAQHLGLHEAAQKFVAATTR</sequence>
<evidence type="ECO:0000256" key="1">
    <source>
        <dbReference type="SAM" id="MobiDB-lite"/>
    </source>
</evidence>
<dbReference type="Proteomes" id="UP000241890">
    <property type="component" value="Unassembled WGS sequence"/>
</dbReference>
<dbReference type="EMBL" id="BEYU01000073">
    <property type="protein sequence ID" value="GBG30210.1"/>
    <property type="molecule type" value="Genomic_DNA"/>
</dbReference>
<gene>
    <name evidence="2" type="ORF">FCC1311_064302</name>
</gene>
<feature type="compositionally biased region" description="Basic and acidic residues" evidence="1">
    <location>
        <begin position="28"/>
        <end position="53"/>
    </location>
</feature>
<proteinExistence type="predicted"/>
<evidence type="ECO:0000313" key="2">
    <source>
        <dbReference type="EMBL" id="GBG30210.1"/>
    </source>
</evidence>
<feature type="compositionally biased region" description="Low complexity" evidence="1">
    <location>
        <begin position="8"/>
        <end position="18"/>
    </location>
</feature>
<feature type="compositionally biased region" description="Acidic residues" evidence="1">
    <location>
        <begin position="54"/>
        <end position="71"/>
    </location>
</feature>
<protein>
    <submittedName>
        <fullName evidence="2">Uncharacterized protein</fullName>
    </submittedName>
</protein>
<dbReference type="InParanoid" id="A0A2R5GH49"/>
<dbReference type="AlphaFoldDB" id="A0A2R5GH49"/>